<dbReference type="AlphaFoldDB" id="A0A426XCP1"/>
<reference evidence="1 2" key="1">
    <citation type="journal article" date="2014" name="Agronomy (Basel)">
        <title>A Draft Genome Sequence for Ensete ventricosum, the Drought-Tolerant Tree Against Hunger.</title>
        <authorList>
            <person name="Harrison J."/>
            <person name="Moore K.A."/>
            <person name="Paszkiewicz K."/>
            <person name="Jones T."/>
            <person name="Grant M."/>
            <person name="Ambacheew D."/>
            <person name="Muzemil S."/>
            <person name="Studholme D.J."/>
        </authorList>
    </citation>
    <scope>NUCLEOTIDE SEQUENCE [LARGE SCALE GENOMIC DNA]</scope>
</reference>
<accession>A0A426XCP1</accession>
<evidence type="ECO:0000313" key="1">
    <source>
        <dbReference type="EMBL" id="RRT37235.1"/>
    </source>
</evidence>
<dbReference type="EMBL" id="AMZH03022527">
    <property type="protein sequence ID" value="RRT37235.1"/>
    <property type="molecule type" value="Genomic_DNA"/>
</dbReference>
<comment type="caution">
    <text evidence="1">The sequence shown here is derived from an EMBL/GenBank/DDBJ whole genome shotgun (WGS) entry which is preliminary data.</text>
</comment>
<evidence type="ECO:0000313" key="2">
    <source>
        <dbReference type="Proteomes" id="UP000287651"/>
    </source>
</evidence>
<dbReference type="Proteomes" id="UP000287651">
    <property type="component" value="Unassembled WGS sequence"/>
</dbReference>
<organism evidence="1 2">
    <name type="scientific">Ensete ventricosum</name>
    <name type="common">Abyssinian banana</name>
    <name type="synonym">Musa ensete</name>
    <dbReference type="NCBI Taxonomy" id="4639"/>
    <lineage>
        <taxon>Eukaryota</taxon>
        <taxon>Viridiplantae</taxon>
        <taxon>Streptophyta</taxon>
        <taxon>Embryophyta</taxon>
        <taxon>Tracheophyta</taxon>
        <taxon>Spermatophyta</taxon>
        <taxon>Magnoliopsida</taxon>
        <taxon>Liliopsida</taxon>
        <taxon>Zingiberales</taxon>
        <taxon>Musaceae</taxon>
        <taxon>Ensete</taxon>
    </lineage>
</organism>
<protein>
    <submittedName>
        <fullName evidence="1">Uncharacterized protein</fullName>
    </submittedName>
</protein>
<gene>
    <name evidence="1" type="ORF">B296_00031870</name>
</gene>
<proteinExistence type="predicted"/>
<sequence>MVVTTYEGQHTHPSTIMLCGAHHSPPRPLPLLPTVPSMPPLLGFGMSSPVNTKEFQLPLLRSYFESPLLDFARSVAPQNLLVTSDLTVSIEDNNQSNRELAALVRGFAKVVRNLFAKVVQPCEPESSSLRRGREKRLMAVELQICVARRQRCASSSTAVNQQLREIDVDAQQHKVVGGAGVAKYFINAENREVEEGADNREVGDSVEVSVPESEAVAGVMRLDVDDGQLQTLQQVQRVLGFGPSVVSARVRGPEQRRGDRADAATTVAGTQVVAVAVAHDRT</sequence>
<name>A0A426XCP1_ENSVE</name>